<dbReference type="Proteomes" id="UP001482620">
    <property type="component" value="Unassembled WGS sequence"/>
</dbReference>
<evidence type="ECO:0000313" key="2">
    <source>
        <dbReference type="EMBL" id="MEQ2249958.1"/>
    </source>
</evidence>
<comment type="caution">
    <text evidence="2">The sequence shown here is derived from an EMBL/GenBank/DDBJ whole genome shotgun (WGS) entry which is preliminary data.</text>
</comment>
<gene>
    <name evidence="2" type="ORF">ILYODFUR_034891</name>
</gene>
<name>A0ABV0V0M0_9TELE</name>
<protein>
    <submittedName>
        <fullName evidence="2">Uncharacterized protein</fullName>
    </submittedName>
</protein>
<feature type="compositionally biased region" description="Low complexity" evidence="1">
    <location>
        <begin position="155"/>
        <end position="176"/>
    </location>
</feature>
<keyword evidence="3" id="KW-1185">Reference proteome</keyword>
<evidence type="ECO:0000313" key="3">
    <source>
        <dbReference type="Proteomes" id="UP001482620"/>
    </source>
</evidence>
<dbReference type="EMBL" id="JAHRIQ010087538">
    <property type="protein sequence ID" value="MEQ2249958.1"/>
    <property type="molecule type" value="Genomic_DNA"/>
</dbReference>
<feature type="compositionally biased region" description="Basic and acidic residues" evidence="1">
    <location>
        <begin position="1"/>
        <end position="11"/>
    </location>
</feature>
<feature type="region of interest" description="Disordered" evidence="1">
    <location>
        <begin position="1"/>
        <end position="37"/>
    </location>
</feature>
<accession>A0ABV0V0M0</accession>
<sequence>MKPDSKPDSKPPRFRLVAPAPAQATEGLGDASAPAHATEGLGDASAYITESLADTSAPAHITEGPADATAPAPGFKVFWGFSKSLVLVLVPESPDEGFEDEPPLDPVHVIEGFKEQLVLVLASEPIDEDFEEEAPPDPVSGEFKEQLVLILVSEGSPDSVPVSGSPVGSVPVSEGSADSTPDYEAPGSQPDYEAPGSQPDYEAPGSKPLDFHRVSGGPSMLHGRPPDLPHRGCSTLLGWPPDQPAGSRRRRRPPRSLRLCRSPTLCLLGTTSWSPA</sequence>
<organism evidence="2 3">
    <name type="scientific">Ilyodon furcidens</name>
    <name type="common">goldbreast splitfin</name>
    <dbReference type="NCBI Taxonomy" id="33524"/>
    <lineage>
        <taxon>Eukaryota</taxon>
        <taxon>Metazoa</taxon>
        <taxon>Chordata</taxon>
        <taxon>Craniata</taxon>
        <taxon>Vertebrata</taxon>
        <taxon>Euteleostomi</taxon>
        <taxon>Actinopterygii</taxon>
        <taxon>Neopterygii</taxon>
        <taxon>Teleostei</taxon>
        <taxon>Neoteleostei</taxon>
        <taxon>Acanthomorphata</taxon>
        <taxon>Ovalentaria</taxon>
        <taxon>Atherinomorphae</taxon>
        <taxon>Cyprinodontiformes</taxon>
        <taxon>Goodeidae</taxon>
        <taxon>Ilyodon</taxon>
    </lineage>
</organism>
<proteinExistence type="predicted"/>
<reference evidence="2 3" key="1">
    <citation type="submission" date="2021-06" db="EMBL/GenBank/DDBJ databases">
        <authorList>
            <person name="Palmer J.M."/>
        </authorList>
    </citation>
    <scope>NUCLEOTIDE SEQUENCE [LARGE SCALE GENOMIC DNA]</scope>
    <source>
        <strain evidence="3">if_2019</strain>
        <tissue evidence="2">Muscle</tissue>
    </source>
</reference>
<feature type="region of interest" description="Disordered" evidence="1">
    <location>
        <begin position="155"/>
        <end position="256"/>
    </location>
</feature>
<evidence type="ECO:0000256" key="1">
    <source>
        <dbReference type="SAM" id="MobiDB-lite"/>
    </source>
</evidence>